<evidence type="ECO:0000313" key="2">
    <source>
        <dbReference type="Proteomes" id="UP001556692"/>
    </source>
</evidence>
<dbReference type="Proteomes" id="UP001556692">
    <property type="component" value="Unassembled WGS sequence"/>
</dbReference>
<dbReference type="RefSeq" id="WP_367957587.1">
    <property type="nucleotide sequence ID" value="NZ_JBDPGJ010000011.1"/>
</dbReference>
<protein>
    <submittedName>
        <fullName evidence="1">Uncharacterized protein</fullName>
    </submittedName>
</protein>
<dbReference type="EMBL" id="JBDPGJ010000011">
    <property type="protein sequence ID" value="MEX0409731.1"/>
    <property type="molecule type" value="Genomic_DNA"/>
</dbReference>
<evidence type="ECO:0000313" key="1">
    <source>
        <dbReference type="EMBL" id="MEX0409731.1"/>
    </source>
</evidence>
<organism evidence="1 2">
    <name type="scientific">Aquibium pacificus</name>
    <dbReference type="NCBI Taxonomy" id="3153579"/>
    <lineage>
        <taxon>Bacteria</taxon>
        <taxon>Pseudomonadati</taxon>
        <taxon>Pseudomonadota</taxon>
        <taxon>Alphaproteobacteria</taxon>
        <taxon>Hyphomicrobiales</taxon>
        <taxon>Phyllobacteriaceae</taxon>
        <taxon>Aquibium</taxon>
    </lineage>
</organism>
<proteinExistence type="predicted"/>
<comment type="caution">
    <text evidence="1">The sequence shown here is derived from an EMBL/GenBank/DDBJ whole genome shotgun (WGS) entry which is preliminary data.</text>
</comment>
<keyword evidence="2" id="KW-1185">Reference proteome</keyword>
<gene>
    <name evidence="1" type="ORF">ABGN05_29240</name>
</gene>
<reference evidence="1 2" key="1">
    <citation type="submission" date="2024-05" db="EMBL/GenBank/DDBJ databases">
        <authorList>
            <person name="Jiang F."/>
        </authorList>
    </citation>
    <scope>NUCLEOTIDE SEQUENCE [LARGE SCALE GENOMIC DNA]</scope>
    <source>
        <strain evidence="1 2">LZ166</strain>
    </source>
</reference>
<accession>A0ABV3STD6</accession>
<name>A0ABV3STD6_9HYPH</name>
<sequence>MVPPTIHEIIRDGDQIVQYVVDATEFRQFVLSLHPTATIDEDAYLAENPDVATAVENGDFESATAHYLQFGYFEGRRAIPRAQEA</sequence>